<dbReference type="InterPro" id="IPR004437">
    <property type="entry name" value="ParB/RepB/Spo0J"/>
</dbReference>
<dbReference type="InterPro" id="IPR003115">
    <property type="entry name" value="ParB_N"/>
</dbReference>
<evidence type="ECO:0000259" key="3">
    <source>
        <dbReference type="SMART" id="SM00470"/>
    </source>
</evidence>
<dbReference type="SMART" id="SM00470">
    <property type="entry name" value="ParB"/>
    <property type="match status" value="1"/>
</dbReference>
<dbReference type="EMBL" id="PQWO01000036">
    <property type="protein sequence ID" value="PZD70469.1"/>
    <property type="molecule type" value="Genomic_DNA"/>
</dbReference>
<sequence length="338" mass="37775">MATTNRPKVSSFLSTSSKALETQKDLDNARQQISQLEKDLADSEKYLEELVGKNNLSQAVVSISEIQRRPYQSRVERDEEAFNDLVASIKSFGFLGSIWVQRLKDRTLRLIAGETRLDAATAAGLTEIKVDIAEVDDVTAVKLSRVENTRRRSLNALDDTEELLYLLTLVLGKTKKETIRSLYRYKNAAEGKAKIDQGIKSLIESTFIEAAPELGVKTFVTSRLPLLELPTEVLAAYNSGKIEYTKAIFLGRIEDPKLRASLLHEAVSNKLSLAALKKKAKPTVQTNAVDSITKLHSRIDSIGSKQISKLSKRQKTKFKKSILELEKKLQDILAELDE</sequence>
<dbReference type="SUPFAM" id="SSF109709">
    <property type="entry name" value="KorB DNA-binding domain-like"/>
    <property type="match status" value="1"/>
</dbReference>
<dbReference type="Gene3D" id="3.90.1530.30">
    <property type="match status" value="1"/>
</dbReference>
<evidence type="ECO:0000256" key="1">
    <source>
        <dbReference type="ARBA" id="ARBA00006295"/>
    </source>
</evidence>
<keyword evidence="5" id="KW-1185">Reference proteome</keyword>
<evidence type="ECO:0000313" key="4">
    <source>
        <dbReference type="EMBL" id="PZD70469.1"/>
    </source>
</evidence>
<accession>A0A2W1J7N4</accession>
<dbReference type="GO" id="GO:0005694">
    <property type="term" value="C:chromosome"/>
    <property type="evidence" value="ECO:0007669"/>
    <property type="project" value="TreeGrafter"/>
</dbReference>
<dbReference type="Pfam" id="PF17762">
    <property type="entry name" value="HTH_ParB"/>
    <property type="match status" value="1"/>
</dbReference>
<dbReference type="Gene3D" id="1.10.10.2830">
    <property type="match status" value="1"/>
</dbReference>
<dbReference type="Pfam" id="PF02195">
    <property type="entry name" value="ParB_N"/>
    <property type="match status" value="1"/>
</dbReference>
<proteinExistence type="inferred from homology"/>
<dbReference type="GO" id="GO:0003677">
    <property type="term" value="F:DNA binding"/>
    <property type="evidence" value="ECO:0007669"/>
    <property type="project" value="InterPro"/>
</dbReference>
<dbReference type="SUPFAM" id="SSF110849">
    <property type="entry name" value="ParB/Sulfiredoxin"/>
    <property type="match status" value="1"/>
</dbReference>
<evidence type="ECO:0000313" key="5">
    <source>
        <dbReference type="Proteomes" id="UP000248857"/>
    </source>
</evidence>
<dbReference type="NCBIfam" id="TIGR00180">
    <property type="entry name" value="parB_part"/>
    <property type="match status" value="1"/>
</dbReference>
<dbReference type="GO" id="GO:0007059">
    <property type="term" value="P:chromosome segregation"/>
    <property type="evidence" value="ECO:0007669"/>
    <property type="project" value="TreeGrafter"/>
</dbReference>
<reference evidence="4 5" key="1">
    <citation type="journal article" date="2018" name="Sci. Rep.">
        <title>A novel species of the marine cyanobacterium Acaryochloris with a unique pigment content and lifestyle.</title>
        <authorList>
            <person name="Partensky F."/>
            <person name="Six C."/>
            <person name="Ratin M."/>
            <person name="Garczarek L."/>
            <person name="Vaulot D."/>
            <person name="Probert I."/>
            <person name="Calteau A."/>
            <person name="Gourvil P."/>
            <person name="Marie D."/>
            <person name="Grebert T."/>
            <person name="Bouchier C."/>
            <person name="Le Panse S."/>
            <person name="Gachenot M."/>
            <person name="Rodriguez F."/>
            <person name="Garrido J.L."/>
        </authorList>
    </citation>
    <scope>NUCLEOTIDE SEQUENCE [LARGE SCALE GENOMIC DNA]</scope>
    <source>
        <strain evidence="4 5">RCC1774</strain>
    </source>
</reference>
<dbReference type="Proteomes" id="UP000248857">
    <property type="component" value="Unassembled WGS sequence"/>
</dbReference>
<evidence type="ECO:0000256" key="2">
    <source>
        <dbReference type="SAM" id="Coils"/>
    </source>
</evidence>
<comment type="similarity">
    <text evidence="1">Belongs to the ParB family.</text>
</comment>
<dbReference type="OrthoDB" id="9802051at2"/>
<dbReference type="AlphaFoldDB" id="A0A2W1J7N4"/>
<dbReference type="RefSeq" id="WP_110988986.1">
    <property type="nucleotide sequence ID" value="NZ_CAWNWM010000036.1"/>
</dbReference>
<name>A0A2W1J7N4_9CYAN</name>
<protein>
    <submittedName>
        <fullName evidence="4">Putative chromosome-partitioning protein ParB</fullName>
    </submittedName>
</protein>
<comment type="caution">
    <text evidence="4">The sequence shown here is derived from an EMBL/GenBank/DDBJ whole genome shotgun (WGS) entry which is preliminary data.</text>
</comment>
<dbReference type="InterPro" id="IPR041468">
    <property type="entry name" value="HTH_ParB/Spo0J"/>
</dbReference>
<organism evidence="4 5">
    <name type="scientific">Acaryochloris thomasi RCC1774</name>
    <dbReference type="NCBI Taxonomy" id="1764569"/>
    <lineage>
        <taxon>Bacteria</taxon>
        <taxon>Bacillati</taxon>
        <taxon>Cyanobacteriota</taxon>
        <taxon>Cyanophyceae</taxon>
        <taxon>Acaryochloridales</taxon>
        <taxon>Acaryochloridaceae</taxon>
        <taxon>Acaryochloris</taxon>
        <taxon>Acaryochloris thomasi</taxon>
    </lineage>
</organism>
<gene>
    <name evidence="4" type="primary">parB_7</name>
    <name evidence="4" type="ORF">C1752_12040</name>
</gene>
<dbReference type="InterPro" id="IPR036086">
    <property type="entry name" value="ParB/Sulfiredoxin_sf"/>
</dbReference>
<dbReference type="InterPro" id="IPR050336">
    <property type="entry name" value="Chromosome_partition/occlusion"/>
</dbReference>
<feature type="domain" description="ParB-like N-terminal" evidence="3">
    <location>
        <begin position="59"/>
        <end position="149"/>
    </location>
</feature>
<dbReference type="PANTHER" id="PTHR33375:SF7">
    <property type="entry name" value="CHROMOSOME 2-PARTITIONING PROTEIN PARB-RELATED"/>
    <property type="match status" value="1"/>
</dbReference>
<dbReference type="PANTHER" id="PTHR33375">
    <property type="entry name" value="CHROMOSOME-PARTITIONING PROTEIN PARB-RELATED"/>
    <property type="match status" value="1"/>
</dbReference>
<keyword evidence="2" id="KW-0175">Coiled coil</keyword>
<feature type="coiled-coil region" evidence="2">
    <location>
        <begin position="19"/>
        <end position="53"/>
    </location>
</feature>